<dbReference type="AlphaFoldDB" id="A0A3T0HWH4"/>
<evidence type="ECO:0008006" key="4">
    <source>
        <dbReference type="Google" id="ProtNLM"/>
    </source>
</evidence>
<accession>A0A3T0HWH4</accession>
<feature type="compositionally biased region" description="Polar residues" evidence="1">
    <location>
        <begin position="31"/>
        <end position="67"/>
    </location>
</feature>
<evidence type="ECO:0000313" key="2">
    <source>
        <dbReference type="EMBL" id="AZU61318.1"/>
    </source>
</evidence>
<dbReference type="OrthoDB" id="2917171at2"/>
<dbReference type="RefSeq" id="WP_127486213.1">
    <property type="nucleotide sequence ID" value="NZ_CP022572.1"/>
</dbReference>
<organism evidence="2 3">
    <name type="scientific">Neobacillus mesonae</name>
    <dbReference type="NCBI Taxonomy" id="1193713"/>
    <lineage>
        <taxon>Bacteria</taxon>
        <taxon>Bacillati</taxon>
        <taxon>Bacillota</taxon>
        <taxon>Bacilli</taxon>
        <taxon>Bacillales</taxon>
        <taxon>Bacillaceae</taxon>
        <taxon>Neobacillus</taxon>
    </lineage>
</organism>
<evidence type="ECO:0000256" key="1">
    <source>
        <dbReference type="SAM" id="MobiDB-lite"/>
    </source>
</evidence>
<proteinExistence type="predicted"/>
<reference evidence="2 3" key="1">
    <citation type="submission" date="2017-07" db="EMBL/GenBank/DDBJ databases">
        <title>The complete genome sequence of Bacillus mesonae strain H20-5, an efficient strain improving plant abiotic stress resistance.</title>
        <authorList>
            <person name="Kim S.Y."/>
            <person name="Song H."/>
            <person name="Sang M.K."/>
            <person name="Weon H.-Y."/>
            <person name="Song J."/>
        </authorList>
    </citation>
    <scope>NUCLEOTIDE SEQUENCE [LARGE SCALE GENOMIC DNA]</scope>
    <source>
        <strain evidence="2 3">H20-5</strain>
    </source>
</reference>
<name>A0A3T0HWH4_9BACI</name>
<gene>
    <name evidence="2" type="ORF">CHR53_08620</name>
</gene>
<dbReference type="EMBL" id="CP022572">
    <property type="protein sequence ID" value="AZU61318.1"/>
    <property type="molecule type" value="Genomic_DNA"/>
</dbReference>
<dbReference type="STRING" id="1193713.GCA_001636315_04165"/>
<dbReference type="KEGG" id="nmk:CHR53_08620"/>
<sequence length="67" mass="7723">MAKRKAEFDAVEKYTKTPRKNIQESEFSAEFTDNNNAIRFANRNSKQGQKGRSNNEKTSQNTSTYTD</sequence>
<evidence type="ECO:0000313" key="3">
    <source>
        <dbReference type="Proteomes" id="UP000282892"/>
    </source>
</evidence>
<dbReference type="Proteomes" id="UP000282892">
    <property type="component" value="Chromosome"/>
</dbReference>
<feature type="region of interest" description="Disordered" evidence="1">
    <location>
        <begin position="25"/>
        <end position="67"/>
    </location>
</feature>
<protein>
    <recommendedName>
        <fullName evidence="4">Stage 0 sporulation regulatory protein</fullName>
    </recommendedName>
</protein>
<keyword evidence="3" id="KW-1185">Reference proteome</keyword>